<evidence type="ECO:0000256" key="1">
    <source>
        <dbReference type="ARBA" id="ARBA00010406"/>
    </source>
</evidence>
<comment type="caution">
    <text evidence="3">The sequence shown here is derived from an EMBL/GenBank/DDBJ whole genome shotgun (WGS) entry which is preliminary data.</text>
</comment>
<dbReference type="PRINTS" id="PR01183">
    <property type="entry name" value="RIBORDTASEM1"/>
</dbReference>
<dbReference type="PANTHER" id="PTHR11573">
    <property type="entry name" value="RIBONUCLEOSIDE-DIPHOSPHATE REDUCTASE LARGE CHAIN"/>
    <property type="match status" value="1"/>
</dbReference>
<organism evidence="3 4">
    <name type="scientific">Lysinibacillus antri</name>
    <dbReference type="NCBI Taxonomy" id="2498145"/>
    <lineage>
        <taxon>Bacteria</taxon>
        <taxon>Bacillati</taxon>
        <taxon>Bacillota</taxon>
        <taxon>Bacilli</taxon>
        <taxon>Bacillales</taxon>
        <taxon>Bacillaceae</taxon>
        <taxon>Lysinibacillus</taxon>
    </lineage>
</organism>
<keyword evidence="4" id="KW-1185">Reference proteome</keyword>
<protein>
    <recommendedName>
        <fullName evidence="2">Ribonucleotide reductase large subunit C-terminal domain-containing protein</fullName>
    </recommendedName>
</protein>
<dbReference type="Proteomes" id="UP000287910">
    <property type="component" value="Unassembled WGS sequence"/>
</dbReference>
<dbReference type="PANTHER" id="PTHR11573:SF30">
    <property type="entry name" value="RIBONUCLEOSIDE-DIPHOSPHATE REDUCTASE 2 SUBUNIT ALPHA"/>
    <property type="match status" value="1"/>
</dbReference>
<dbReference type="Pfam" id="PF02867">
    <property type="entry name" value="Ribonuc_red_lgC"/>
    <property type="match status" value="1"/>
</dbReference>
<dbReference type="RefSeq" id="WP_126660310.1">
    <property type="nucleotide sequence ID" value="NZ_RYYR01000030.1"/>
</dbReference>
<comment type="similarity">
    <text evidence="1">Belongs to the ribonucleoside diphosphate reductase large chain family.</text>
</comment>
<gene>
    <name evidence="3" type="ORF">EK386_16660</name>
</gene>
<dbReference type="InterPro" id="IPR039718">
    <property type="entry name" value="Rrm1"/>
</dbReference>
<dbReference type="AlphaFoldDB" id="A0A432L8E5"/>
<evidence type="ECO:0000313" key="3">
    <source>
        <dbReference type="EMBL" id="RUL48713.1"/>
    </source>
</evidence>
<sequence length="315" mass="35789">MQYQKKSIITDMDQPNEYGFDVSCNLGSIDIHNATKTENFEGLIDTAMRLLTNVSIMTHITNVPSVAKANDSMHSVGLGVMNAHGHLVTQGIEYGSEESIQFIDHFMEALNYFSLKASMLIAKEKGESFYGFKKSEYANGHYFDRYITKEDVGPSEIVRKALGNVPIITQTMWQKLKLDVMKHGIFSAYRLAVAPTGSISYTRSCTASLSAITEKVEVRDYADSRTIYPMPFLTNENKHLYTEAYDMDIFKMIDFYAAAQKHVDQGISMTLYVTDQWTTEQLAKVYIYAWMKGIKSVYYVRQRLQTLEECVACSI</sequence>
<name>A0A432L8E5_9BACI</name>
<dbReference type="GO" id="GO:0005524">
    <property type="term" value="F:ATP binding"/>
    <property type="evidence" value="ECO:0007669"/>
    <property type="project" value="TreeGrafter"/>
</dbReference>
<evidence type="ECO:0000259" key="2">
    <source>
        <dbReference type="Pfam" id="PF02867"/>
    </source>
</evidence>
<proteinExistence type="inferred from homology"/>
<dbReference type="SUPFAM" id="SSF51998">
    <property type="entry name" value="PFL-like glycyl radical enzymes"/>
    <property type="match status" value="1"/>
</dbReference>
<accession>A0A432L8E5</accession>
<dbReference type="EMBL" id="RYYR01000030">
    <property type="protein sequence ID" value="RUL48713.1"/>
    <property type="molecule type" value="Genomic_DNA"/>
</dbReference>
<dbReference type="InterPro" id="IPR000788">
    <property type="entry name" value="RNR_lg_C"/>
</dbReference>
<reference evidence="3 4" key="1">
    <citation type="submission" date="2018-12" db="EMBL/GenBank/DDBJ databases">
        <title>Lysinibacillus antri sp. nov., isolated from a cave soil.</title>
        <authorList>
            <person name="Narsing Rao M.P."/>
            <person name="Zhang H."/>
            <person name="Dong Z.-Y."/>
            <person name="Niu X.-K."/>
            <person name="Zhang K."/>
            <person name="Fang B.-Z."/>
            <person name="Kang Y.-Q."/>
            <person name="Xiao M."/>
            <person name="Li W.-J."/>
        </authorList>
    </citation>
    <scope>NUCLEOTIDE SEQUENCE [LARGE SCALE GENOMIC DNA]</scope>
    <source>
        <strain evidence="3 4">SYSU K30002</strain>
    </source>
</reference>
<dbReference type="GO" id="GO:0004748">
    <property type="term" value="F:ribonucleoside-diphosphate reductase activity, thioredoxin disulfide as acceptor"/>
    <property type="evidence" value="ECO:0007669"/>
    <property type="project" value="TreeGrafter"/>
</dbReference>
<evidence type="ECO:0000313" key="4">
    <source>
        <dbReference type="Proteomes" id="UP000287910"/>
    </source>
</evidence>
<dbReference type="Gene3D" id="3.20.70.20">
    <property type="match status" value="1"/>
</dbReference>
<dbReference type="GO" id="GO:0009263">
    <property type="term" value="P:deoxyribonucleotide biosynthetic process"/>
    <property type="evidence" value="ECO:0007669"/>
    <property type="project" value="TreeGrafter"/>
</dbReference>
<feature type="domain" description="Ribonucleotide reductase large subunit C-terminal" evidence="2">
    <location>
        <begin position="20"/>
        <end position="300"/>
    </location>
</feature>
<dbReference type="GO" id="GO:0005971">
    <property type="term" value="C:ribonucleoside-diphosphate reductase complex"/>
    <property type="evidence" value="ECO:0007669"/>
    <property type="project" value="TreeGrafter"/>
</dbReference>